<dbReference type="AlphaFoldDB" id="A0A1Y0D2U4"/>
<dbReference type="InterPro" id="IPR022474">
    <property type="entry name" value="Thiopur_S-MeTfrase_Se/Te_detox"/>
</dbReference>
<dbReference type="NCBIfam" id="TIGR03840">
    <property type="entry name" value="TMPT_Se_Te"/>
    <property type="match status" value="1"/>
</dbReference>
<dbReference type="EC" id="2.1.1.67" evidence="4 9"/>
<dbReference type="CDD" id="cd02440">
    <property type="entry name" value="AdoMet_MTases"/>
    <property type="match status" value="1"/>
</dbReference>
<dbReference type="KEGG" id="opf:CBP31_01180"/>
<keyword evidence="11" id="KW-1185">Reference proteome</keyword>
<reference evidence="10 11" key="1">
    <citation type="journal article" date="2014" name="Int. J. Syst. Evol. Microbiol.">
        <title>Oceanisphaera profunda sp. nov., a marine bacterium isolated from deep-sea sediment, and emended description of the genus Oceanisphaera.</title>
        <authorList>
            <person name="Xu Z."/>
            <person name="Zhang X.Y."/>
            <person name="Su H.N."/>
            <person name="Yu Z.C."/>
            <person name="Liu C."/>
            <person name="Li H."/>
            <person name="Chen X.L."/>
            <person name="Song X.Y."/>
            <person name="Xie B.B."/>
            <person name="Qin Q.L."/>
            <person name="Zhou B.C."/>
            <person name="Shi M."/>
            <person name="Huang Y."/>
            <person name="Zhang Y.Z."/>
        </authorList>
    </citation>
    <scope>NUCLEOTIDE SEQUENCE [LARGE SCALE GENOMIC DNA]</scope>
    <source>
        <strain evidence="10 11">SM1222</strain>
    </source>
</reference>
<evidence type="ECO:0000256" key="4">
    <source>
        <dbReference type="ARBA" id="ARBA00011905"/>
    </source>
</evidence>
<evidence type="ECO:0000313" key="10">
    <source>
        <dbReference type="EMBL" id="ART81415.1"/>
    </source>
</evidence>
<dbReference type="PROSITE" id="PS51585">
    <property type="entry name" value="SAM_MT_TPMT"/>
    <property type="match status" value="1"/>
</dbReference>
<gene>
    <name evidence="9" type="primary">tpm</name>
    <name evidence="10" type="ORF">CBP31_01180</name>
</gene>
<protein>
    <recommendedName>
        <fullName evidence="4 9">Thiopurine S-methyltransferase</fullName>
        <ecNumber evidence="4 9">2.1.1.67</ecNumber>
    </recommendedName>
    <alternativeName>
        <fullName evidence="9">Thiopurine methyltransferase</fullName>
    </alternativeName>
</protein>
<organism evidence="10 11">
    <name type="scientific">Oceanisphaera profunda</name>
    <dbReference type="NCBI Taxonomy" id="1416627"/>
    <lineage>
        <taxon>Bacteria</taxon>
        <taxon>Pseudomonadati</taxon>
        <taxon>Pseudomonadota</taxon>
        <taxon>Gammaproteobacteria</taxon>
        <taxon>Aeromonadales</taxon>
        <taxon>Aeromonadaceae</taxon>
        <taxon>Oceanisphaera</taxon>
    </lineage>
</organism>
<evidence type="ECO:0000256" key="9">
    <source>
        <dbReference type="HAMAP-Rule" id="MF_00812"/>
    </source>
</evidence>
<dbReference type="OrthoDB" id="9778208at2"/>
<evidence type="ECO:0000256" key="7">
    <source>
        <dbReference type="ARBA" id="ARBA00022679"/>
    </source>
</evidence>
<sequence length="227" mass="25731">MDAEFWHQRWQTARIGFHREQVNAQLTQVWPTLKLAKHSQVLVPLCGKSKDMLWLAEQGYSVSGFELSPLAVADFFAEASLTPTQSAAGPYQCWQAEQLHIYQGDFFQIDKFQAQQLEQQFDAAYDRAALIALPKEMRAQYVELLARLLKPGASLLLVTVHYAPEQQQGPPFSIDEPAVLALFTPYFSVETRGRITEGQANPRVASGELSFFDELCFVLVRNSEEFQ</sequence>
<feature type="binding site" evidence="9">
    <location>
        <position position="10"/>
    </location>
    <ligand>
        <name>S-adenosyl-L-methionine</name>
        <dbReference type="ChEBI" id="CHEBI:59789"/>
    </ligand>
</feature>
<dbReference type="RefSeq" id="WP_087034499.1">
    <property type="nucleotide sequence ID" value="NZ_CP021377.1"/>
</dbReference>
<evidence type="ECO:0000256" key="2">
    <source>
        <dbReference type="ARBA" id="ARBA00004496"/>
    </source>
</evidence>
<feature type="binding site" evidence="9">
    <location>
        <position position="66"/>
    </location>
    <ligand>
        <name>S-adenosyl-L-methionine</name>
        <dbReference type="ChEBI" id="CHEBI:59789"/>
    </ligand>
</feature>
<dbReference type="Gene3D" id="3.40.50.150">
    <property type="entry name" value="Vaccinia Virus protein VP39"/>
    <property type="match status" value="1"/>
</dbReference>
<feature type="binding site" evidence="9">
    <location>
        <position position="45"/>
    </location>
    <ligand>
        <name>S-adenosyl-L-methionine</name>
        <dbReference type="ChEBI" id="CHEBI:59789"/>
    </ligand>
</feature>
<dbReference type="Pfam" id="PF05724">
    <property type="entry name" value="TPMT"/>
    <property type="match status" value="1"/>
</dbReference>
<dbReference type="InterPro" id="IPR029063">
    <property type="entry name" value="SAM-dependent_MTases_sf"/>
</dbReference>
<dbReference type="NCBIfam" id="NF009732">
    <property type="entry name" value="PRK13255.1"/>
    <property type="match status" value="1"/>
</dbReference>
<comment type="subcellular location">
    <subcellularLocation>
        <location evidence="2 9">Cytoplasm</location>
    </subcellularLocation>
</comment>
<evidence type="ECO:0000313" key="11">
    <source>
        <dbReference type="Proteomes" id="UP000243937"/>
    </source>
</evidence>
<evidence type="ECO:0000256" key="5">
    <source>
        <dbReference type="ARBA" id="ARBA00022490"/>
    </source>
</evidence>
<proteinExistence type="inferred from homology"/>
<feature type="binding site" evidence="9">
    <location>
        <position position="127"/>
    </location>
    <ligand>
        <name>S-adenosyl-L-methionine</name>
        <dbReference type="ChEBI" id="CHEBI:59789"/>
    </ligand>
</feature>
<keyword evidence="6 9" id="KW-0489">Methyltransferase</keyword>
<comment type="catalytic activity">
    <reaction evidence="1 9">
        <text>S-adenosyl-L-methionine + a thiopurine = S-adenosyl-L-homocysteine + a thiopurine S-methylether.</text>
        <dbReference type="EC" id="2.1.1.67"/>
    </reaction>
</comment>
<evidence type="ECO:0000256" key="6">
    <source>
        <dbReference type="ARBA" id="ARBA00022603"/>
    </source>
</evidence>
<dbReference type="PIRSF" id="PIRSF023956">
    <property type="entry name" value="Thiopurine_S-methyltransferase"/>
    <property type="match status" value="1"/>
</dbReference>
<dbReference type="HAMAP" id="MF_00812">
    <property type="entry name" value="Thiopur_methtran"/>
    <property type="match status" value="1"/>
</dbReference>
<keyword evidence="7 9" id="KW-0808">Transferase</keyword>
<dbReference type="FunFam" id="3.40.50.150:FF:000101">
    <property type="entry name" value="Thiopurine S-methyltransferase"/>
    <property type="match status" value="1"/>
</dbReference>
<dbReference type="GO" id="GO:0008119">
    <property type="term" value="F:thiopurine S-methyltransferase activity"/>
    <property type="evidence" value="ECO:0007669"/>
    <property type="project" value="UniProtKB-UniRule"/>
</dbReference>
<dbReference type="Proteomes" id="UP000243937">
    <property type="component" value="Chromosome"/>
</dbReference>
<dbReference type="PANTHER" id="PTHR10259:SF11">
    <property type="entry name" value="THIOPURINE S-METHYLTRANSFERASE"/>
    <property type="match status" value="1"/>
</dbReference>
<keyword evidence="5 9" id="KW-0963">Cytoplasm</keyword>
<keyword evidence="8 9" id="KW-0949">S-adenosyl-L-methionine</keyword>
<evidence type="ECO:0000256" key="8">
    <source>
        <dbReference type="ARBA" id="ARBA00022691"/>
    </source>
</evidence>
<dbReference type="GO" id="GO:0032259">
    <property type="term" value="P:methylation"/>
    <property type="evidence" value="ECO:0007669"/>
    <property type="project" value="UniProtKB-KW"/>
</dbReference>
<dbReference type="InterPro" id="IPR008854">
    <property type="entry name" value="TPMT"/>
</dbReference>
<name>A0A1Y0D2U4_9GAMM</name>
<dbReference type="GO" id="GO:0005737">
    <property type="term" value="C:cytoplasm"/>
    <property type="evidence" value="ECO:0007669"/>
    <property type="project" value="UniProtKB-SubCell"/>
</dbReference>
<comment type="similarity">
    <text evidence="3 9">Belongs to the class I-like SAM-binding methyltransferase superfamily. TPMT family.</text>
</comment>
<dbReference type="PANTHER" id="PTHR10259">
    <property type="entry name" value="THIOPURINE S-METHYLTRANSFERASE"/>
    <property type="match status" value="1"/>
</dbReference>
<dbReference type="InterPro" id="IPR025835">
    <property type="entry name" value="Thiopurine_S-MeTrfase"/>
</dbReference>
<dbReference type="GO" id="GO:0010038">
    <property type="term" value="P:response to metal ion"/>
    <property type="evidence" value="ECO:0007669"/>
    <property type="project" value="InterPro"/>
</dbReference>
<evidence type="ECO:0000256" key="3">
    <source>
        <dbReference type="ARBA" id="ARBA00008145"/>
    </source>
</evidence>
<dbReference type="SUPFAM" id="SSF53335">
    <property type="entry name" value="S-adenosyl-L-methionine-dependent methyltransferases"/>
    <property type="match status" value="1"/>
</dbReference>
<accession>A0A1Y0D2U4</accession>
<evidence type="ECO:0000256" key="1">
    <source>
        <dbReference type="ARBA" id="ARBA00000903"/>
    </source>
</evidence>
<dbReference type="EMBL" id="CP021377">
    <property type="protein sequence ID" value="ART81415.1"/>
    <property type="molecule type" value="Genomic_DNA"/>
</dbReference>